<comment type="subcellular location">
    <subcellularLocation>
        <location evidence="1">Membrane</location>
        <topology evidence="1">Multi-pass membrane protein</topology>
    </subcellularLocation>
</comment>
<feature type="compositionally biased region" description="Polar residues" evidence="6">
    <location>
        <begin position="1"/>
        <end position="16"/>
    </location>
</feature>
<dbReference type="PANTHER" id="PTHR23502:SF33">
    <property type="entry name" value="MAJOR FACILITATOR SUPERFAMILY (MFS) PROFILE DOMAIN-CONTAINING PROTEIN-RELATED"/>
    <property type="match status" value="1"/>
</dbReference>
<dbReference type="GO" id="GO:0042908">
    <property type="term" value="P:xenobiotic transport"/>
    <property type="evidence" value="ECO:0007669"/>
    <property type="project" value="UniProtKB-ARBA"/>
</dbReference>
<dbReference type="GO" id="GO:0140115">
    <property type="term" value="P:export across plasma membrane"/>
    <property type="evidence" value="ECO:0007669"/>
    <property type="project" value="UniProtKB-ARBA"/>
</dbReference>
<dbReference type="InterPro" id="IPR036259">
    <property type="entry name" value="MFS_trans_sf"/>
</dbReference>
<accession>A0A1B8A3I1</accession>
<dbReference type="PANTHER" id="PTHR23502">
    <property type="entry name" value="MAJOR FACILITATOR SUPERFAMILY"/>
    <property type="match status" value="1"/>
</dbReference>
<feature type="transmembrane region" description="Helical" evidence="7">
    <location>
        <begin position="465"/>
        <end position="485"/>
    </location>
</feature>
<feature type="transmembrane region" description="Helical" evidence="7">
    <location>
        <begin position="55"/>
        <end position="76"/>
    </location>
</feature>
<dbReference type="InterPro" id="IPR011701">
    <property type="entry name" value="MFS"/>
</dbReference>
<feature type="transmembrane region" description="Helical" evidence="7">
    <location>
        <begin position="96"/>
        <end position="112"/>
    </location>
</feature>
<feature type="transmembrane region" description="Helical" evidence="7">
    <location>
        <begin position="149"/>
        <end position="169"/>
    </location>
</feature>
<keyword evidence="2 7" id="KW-0812">Transmembrane</keyword>
<protein>
    <recommendedName>
        <fullName evidence="8">Major facilitator superfamily (MFS) profile domain-containing protein</fullName>
    </recommendedName>
</protein>
<dbReference type="STRING" id="36050.A0A1B8A3I1"/>
<evidence type="ECO:0000256" key="1">
    <source>
        <dbReference type="ARBA" id="ARBA00004141"/>
    </source>
</evidence>
<feature type="transmembrane region" description="Helical" evidence="7">
    <location>
        <begin position="397"/>
        <end position="419"/>
    </location>
</feature>
<dbReference type="GO" id="GO:0022857">
    <property type="term" value="F:transmembrane transporter activity"/>
    <property type="evidence" value="ECO:0007669"/>
    <property type="project" value="InterPro"/>
</dbReference>
<dbReference type="CDD" id="cd17323">
    <property type="entry name" value="MFS_Tpo1_MDR_like"/>
    <property type="match status" value="1"/>
</dbReference>
<feature type="transmembrane region" description="Helical" evidence="7">
    <location>
        <begin position="292"/>
        <end position="311"/>
    </location>
</feature>
<evidence type="ECO:0000256" key="3">
    <source>
        <dbReference type="ARBA" id="ARBA00022989"/>
    </source>
</evidence>
<dbReference type="AlphaFoldDB" id="A0A1B8A3I1"/>
<organism evidence="9 10">
    <name type="scientific">Fusarium poae</name>
    <dbReference type="NCBI Taxonomy" id="36050"/>
    <lineage>
        <taxon>Eukaryota</taxon>
        <taxon>Fungi</taxon>
        <taxon>Dikarya</taxon>
        <taxon>Ascomycota</taxon>
        <taxon>Pezizomycotina</taxon>
        <taxon>Sordariomycetes</taxon>
        <taxon>Hypocreomycetidae</taxon>
        <taxon>Hypocreales</taxon>
        <taxon>Nectriaceae</taxon>
        <taxon>Fusarium</taxon>
    </lineage>
</organism>
<dbReference type="Gene3D" id="1.20.1250.20">
    <property type="entry name" value="MFS general substrate transporter like domains"/>
    <property type="match status" value="1"/>
</dbReference>
<dbReference type="PROSITE" id="PS00216">
    <property type="entry name" value="SUGAR_TRANSPORT_1"/>
    <property type="match status" value="1"/>
</dbReference>
<feature type="transmembrane region" description="Helical" evidence="7">
    <location>
        <begin position="331"/>
        <end position="351"/>
    </location>
</feature>
<evidence type="ECO:0000256" key="4">
    <source>
        <dbReference type="ARBA" id="ARBA00023136"/>
    </source>
</evidence>
<dbReference type="FunFam" id="1.20.1250.20:FF:000011">
    <property type="entry name" value="MFS multidrug transporter, putative"/>
    <property type="match status" value="1"/>
</dbReference>
<keyword evidence="4 7" id="KW-0472">Membrane</keyword>
<feature type="transmembrane region" description="Helical" evidence="7">
    <location>
        <begin position="372"/>
        <end position="391"/>
    </location>
</feature>
<evidence type="ECO:0000256" key="7">
    <source>
        <dbReference type="SAM" id="Phobius"/>
    </source>
</evidence>
<evidence type="ECO:0000256" key="5">
    <source>
        <dbReference type="ARBA" id="ARBA00023180"/>
    </source>
</evidence>
<keyword evidence="5" id="KW-0325">Glycoprotein</keyword>
<reference evidence="9 10" key="1">
    <citation type="submission" date="2016-06" db="EMBL/GenBank/DDBJ databases">
        <title>Living apart together: crosstalk between the core and supernumerary genomes in a fungal plant pathogen.</title>
        <authorList>
            <person name="Vanheule A."/>
            <person name="Audenaert K."/>
            <person name="Warris S."/>
            <person name="Van De Geest H."/>
            <person name="Schijlen E."/>
            <person name="Hofte M."/>
            <person name="De Saeger S."/>
            <person name="Haesaert G."/>
            <person name="Waalwijk C."/>
            <person name="Van Der Lee T."/>
        </authorList>
    </citation>
    <scope>NUCLEOTIDE SEQUENCE [LARGE SCALE GENOMIC DNA]</scope>
    <source>
        <strain evidence="9 10">2516</strain>
    </source>
</reference>
<evidence type="ECO:0000259" key="8">
    <source>
        <dbReference type="PROSITE" id="PS50850"/>
    </source>
</evidence>
<dbReference type="InterPro" id="IPR005829">
    <property type="entry name" value="Sugar_transporter_CS"/>
</dbReference>
<keyword evidence="3 7" id="KW-1133">Transmembrane helix</keyword>
<feature type="transmembrane region" description="Helical" evidence="7">
    <location>
        <begin position="212"/>
        <end position="231"/>
    </location>
</feature>
<comment type="caution">
    <text evidence="9">The sequence shown here is derived from an EMBL/GenBank/DDBJ whole genome shotgun (WGS) entry which is preliminary data.</text>
</comment>
<feature type="domain" description="Major facilitator superfamily (MFS) profile" evidence="8">
    <location>
        <begin position="57"/>
        <end position="492"/>
    </location>
</feature>
<proteinExistence type="predicted"/>
<dbReference type="InterPro" id="IPR020846">
    <property type="entry name" value="MFS_dom"/>
</dbReference>
<dbReference type="Proteomes" id="UP000091967">
    <property type="component" value="Unassembled WGS sequence"/>
</dbReference>
<dbReference type="EMBL" id="LYXU01000176">
    <property type="protein sequence ID" value="OBS15035.1"/>
    <property type="molecule type" value="Genomic_DNA"/>
</dbReference>
<evidence type="ECO:0000256" key="2">
    <source>
        <dbReference type="ARBA" id="ARBA00022692"/>
    </source>
</evidence>
<gene>
    <name evidence="9" type="ORF">FPOA_14057</name>
</gene>
<sequence>MERATTQEIPESQSGRQEGVRNDQYPTSDLQQGIVGWESQEDPQNPKNFAYHRKLTLLGFVSFVSFLSSLASSITAPGAQAMSDELGNKSSALRSFATSIYVLGLAFGPLVLSPLSEIYGRRPVLNLANLWLSIWQIPCARANRIGSLIAFRFLAGAGGAASLTLGGGLISDMFEMEQRGIANSIFSVGPLFGPVLGPILGGFISERAGWRWVYWVLLAACSTLTLTVLLFSRETNHVVLLGNKAKKLRATLGRDDLVSVYDISTPSTSRRELAIFAAGIIKPFQFITLSPIVPLLAVYMAFVFGLLYLLLTTVTSVFRDTYGWPLQICGLAYLGLGLGFVAGLIVTAWTSDATVIRLTKSNGGKYKPEMRLAPSIFFALFVPISFFWYGWATDQQTHWIVPILGLAPFGFGMMGIFASIQTYFIDISGHYSASILAALTTVRCIFGCFLPLAGPQMYASLGLGWGNSLLGFLGLVLIPAPLVIYRFGGGLREKYPLMLGEGR</sequence>
<feature type="transmembrane region" description="Helical" evidence="7">
    <location>
        <begin position="431"/>
        <end position="453"/>
    </location>
</feature>
<dbReference type="SUPFAM" id="SSF103473">
    <property type="entry name" value="MFS general substrate transporter"/>
    <property type="match status" value="1"/>
</dbReference>
<name>A0A1B8A3I1_FUSPO</name>
<dbReference type="OMA" id="WMPIQIY"/>
<evidence type="ECO:0000313" key="9">
    <source>
        <dbReference type="EMBL" id="OBS15035.1"/>
    </source>
</evidence>
<evidence type="ECO:0000313" key="10">
    <source>
        <dbReference type="Proteomes" id="UP000091967"/>
    </source>
</evidence>
<evidence type="ECO:0000256" key="6">
    <source>
        <dbReference type="SAM" id="MobiDB-lite"/>
    </source>
</evidence>
<dbReference type="GO" id="GO:0016020">
    <property type="term" value="C:membrane"/>
    <property type="evidence" value="ECO:0007669"/>
    <property type="project" value="UniProtKB-SubCell"/>
</dbReference>
<dbReference type="PROSITE" id="PS50850">
    <property type="entry name" value="MFS"/>
    <property type="match status" value="1"/>
</dbReference>
<dbReference type="Pfam" id="PF07690">
    <property type="entry name" value="MFS_1"/>
    <property type="match status" value="1"/>
</dbReference>
<feature type="region of interest" description="Disordered" evidence="6">
    <location>
        <begin position="1"/>
        <end position="27"/>
    </location>
</feature>
<keyword evidence="10" id="KW-1185">Reference proteome</keyword>
<feature type="transmembrane region" description="Helical" evidence="7">
    <location>
        <begin position="181"/>
        <end position="200"/>
    </location>
</feature>